<evidence type="ECO:0000313" key="1">
    <source>
        <dbReference type="Proteomes" id="UP000095280"/>
    </source>
</evidence>
<keyword evidence="1" id="KW-1185">Reference proteome</keyword>
<dbReference type="AlphaFoldDB" id="A0A1I8FYD6"/>
<reference evidence="2 3" key="1">
    <citation type="submission" date="2016-11" db="UniProtKB">
        <authorList>
            <consortium name="WormBaseParasite"/>
        </authorList>
    </citation>
    <scope>IDENTIFICATION</scope>
</reference>
<organism evidence="1 2">
    <name type="scientific">Macrostomum lignano</name>
    <dbReference type="NCBI Taxonomy" id="282301"/>
    <lineage>
        <taxon>Eukaryota</taxon>
        <taxon>Metazoa</taxon>
        <taxon>Spiralia</taxon>
        <taxon>Lophotrochozoa</taxon>
        <taxon>Platyhelminthes</taxon>
        <taxon>Rhabditophora</taxon>
        <taxon>Macrostomorpha</taxon>
        <taxon>Macrostomida</taxon>
        <taxon>Macrostomidae</taxon>
        <taxon>Macrostomum</taxon>
    </lineage>
</organism>
<sequence>MDITDTAADDVLAFEFLASMQPHIDRMRRVVIRCGAQRYVGLLNICNEFL</sequence>
<accession>A0A1I8FYD6</accession>
<name>A0A1I8FYD6_9PLAT</name>
<evidence type="ECO:0000313" key="3">
    <source>
        <dbReference type="WBParaSite" id="maker-uti_cns_0012016-snap-gene-0.5-mRNA-1"/>
    </source>
</evidence>
<evidence type="ECO:0000313" key="2">
    <source>
        <dbReference type="WBParaSite" id="maker-uti_cns_0000297-snap-gene-2.17-mRNA-1"/>
    </source>
</evidence>
<dbReference type="Proteomes" id="UP000095280">
    <property type="component" value="Unplaced"/>
</dbReference>
<dbReference type="WBParaSite" id="maker-uti_cns_0012016-snap-gene-0.5-mRNA-1">
    <property type="protein sequence ID" value="maker-uti_cns_0012016-snap-gene-0.5-mRNA-1"/>
    <property type="gene ID" value="maker-uti_cns_0012016-snap-gene-0.5"/>
</dbReference>
<dbReference type="WBParaSite" id="maker-uti_cns_0000297-snap-gene-2.17-mRNA-1">
    <property type="protein sequence ID" value="maker-uti_cns_0000297-snap-gene-2.17-mRNA-1"/>
    <property type="gene ID" value="maker-uti_cns_0000297-snap-gene-2.17"/>
</dbReference>
<protein>
    <submittedName>
        <fullName evidence="2 3">Sm domain-containing protein</fullName>
    </submittedName>
</protein>
<proteinExistence type="predicted"/>